<name>A0A5B6TPP6_9BACT</name>
<reference evidence="2 3" key="1">
    <citation type="submission" date="2019-07" db="EMBL/GenBank/DDBJ databases">
        <title>Rufibacter sp. nov., isolated from lake sediment.</title>
        <authorList>
            <person name="Qu J.-H."/>
        </authorList>
    </citation>
    <scope>NUCLEOTIDE SEQUENCE [LARGE SCALE GENOMIC DNA]</scope>
    <source>
        <strain evidence="2 3">NBS58-1</strain>
    </source>
</reference>
<keyword evidence="1" id="KW-0732">Signal</keyword>
<keyword evidence="3" id="KW-1185">Reference proteome</keyword>
<organism evidence="2 3">
    <name type="scientific">Rufibacter hautae</name>
    <dbReference type="NCBI Taxonomy" id="2595005"/>
    <lineage>
        <taxon>Bacteria</taxon>
        <taxon>Pseudomonadati</taxon>
        <taxon>Bacteroidota</taxon>
        <taxon>Cytophagia</taxon>
        <taxon>Cytophagales</taxon>
        <taxon>Hymenobacteraceae</taxon>
        <taxon>Rufibacter</taxon>
    </lineage>
</organism>
<dbReference type="InterPro" id="IPR005901">
    <property type="entry name" value="GLPGLI"/>
</dbReference>
<protein>
    <submittedName>
        <fullName evidence="2">GLPGLI family protein</fullName>
    </submittedName>
</protein>
<feature type="chain" id="PRO_5022721055" evidence="1">
    <location>
        <begin position="23"/>
        <end position="243"/>
    </location>
</feature>
<sequence>MKTCIFTLGLLAFFCTFSLAWAQEGVIVYEVKMNMHRTLGKDREGMKSMIPEYNVSKQALYFSPEASLYKRLVDEEEEATAGSGGVVFRMRNANGELYLKPAESKRVSLRDFNGKKYLVQDSLTLLPWKMGEETKTVAGYPCKQATFVDEKRKQTVVAWYTDKLRPFLGPDSYASLPGAVLEIDVNNGERVVKALQVDLRPLKKGELVEPTKGEKITEKQFQAMISEQMERMRQNGGNMIIRN</sequence>
<dbReference type="NCBIfam" id="TIGR01200">
    <property type="entry name" value="GLPGLI"/>
    <property type="match status" value="1"/>
</dbReference>
<comment type="caution">
    <text evidence="2">The sequence shown here is derived from an EMBL/GenBank/DDBJ whole genome shotgun (WGS) entry which is preliminary data.</text>
</comment>
<dbReference type="OrthoDB" id="1440774at2"/>
<evidence type="ECO:0000313" key="3">
    <source>
        <dbReference type="Proteomes" id="UP000324133"/>
    </source>
</evidence>
<evidence type="ECO:0000256" key="1">
    <source>
        <dbReference type="SAM" id="SignalP"/>
    </source>
</evidence>
<accession>A0A5B6TPP6</accession>
<dbReference type="AlphaFoldDB" id="A0A5B6TPP6"/>
<dbReference type="EMBL" id="VKKY01000002">
    <property type="protein sequence ID" value="KAA3438393.1"/>
    <property type="molecule type" value="Genomic_DNA"/>
</dbReference>
<proteinExistence type="predicted"/>
<dbReference type="Proteomes" id="UP000324133">
    <property type="component" value="Unassembled WGS sequence"/>
</dbReference>
<evidence type="ECO:0000313" key="2">
    <source>
        <dbReference type="EMBL" id="KAA3438393.1"/>
    </source>
</evidence>
<feature type="signal peptide" evidence="1">
    <location>
        <begin position="1"/>
        <end position="22"/>
    </location>
</feature>
<gene>
    <name evidence="2" type="ORF">FOA19_14225</name>
</gene>
<dbReference type="RefSeq" id="WP_149091451.1">
    <property type="nucleotide sequence ID" value="NZ_VKKY01000002.1"/>
</dbReference>